<dbReference type="VEuPathDB" id="TrichDB:TVAG_404060"/>
<accession>A2EGF5</accession>
<dbReference type="Proteomes" id="UP000001542">
    <property type="component" value="Unassembled WGS sequence"/>
</dbReference>
<evidence type="ECO:0000313" key="2">
    <source>
        <dbReference type="Proteomes" id="UP000001542"/>
    </source>
</evidence>
<name>A2EGF5_TRIV3</name>
<dbReference type="InParanoid" id="A2EGF5"/>
<organism evidence="1 2">
    <name type="scientific">Trichomonas vaginalis (strain ATCC PRA-98 / G3)</name>
    <dbReference type="NCBI Taxonomy" id="412133"/>
    <lineage>
        <taxon>Eukaryota</taxon>
        <taxon>Metamonada</taxon>
        <taxon>Parabasalia</taxon>
        <taxon>Trichomonadida</taxon>
        <taxon>Trichomonadidae</taxon>
        <taxon>Trichomonas</taxon>
    </lineage>
</organism>
<sequence>MFLFAALTASRVLHDPIEDLLNPKGYPMGWKDWHYRPRKSNTMIDTRPYIRFGKRVWDRIRNEDETNGISRQDIINAIKIAQYLLTHQEQESNGIPITPSQQAEWIARKIVEYARRRAQKNEANGIPITPKQQADWLLQKLIEYARRRAQKNEANGIPITPRQQAEWVARKLVEIGRRRRGL</sequence>
<proteinExistence type="predicted"/>
<dbReference type="KEGG" id="tva:4766144"/>
<keyword evidence="2" id="KW-1185">Reference proteome</keyword>
<dbReference type="RefSeq" id="XP_001320461.1">
    <property type="nucleotide sequence ID" value="XM_001320426.1"/>
</dbReference>
<reference evidence="1" key="2">
    <citation type="journal article" date="2007" name="Science">
        <title>Draft genome sequence of the sexually transmitted pathogen Trichomonas vaginalis.</title>
        <authorList>
            <person name="Carlton J.M."/>
            <person name="Hirt R.P."/>
            <person name="Silva J.C."/>
            <person name="Delcher A.L."/>
            <person name="Schatz M."/>
            <person name="Zhao Q."/>
            <person name="Wortman J.R."/>
            <person name="Bidwell S.L."/>
            <person name="Alsmark U.C.M."/>
            <person name="Besteiro S."/>
            <person name="Sicheritz-Ponten T."/>
            <person name="Noel C.J."/>
            <person name="Dacks J.B."/>
            <person name="Foster P.G."/>
            <person name="Simillion C."/>
            <person name="Van de Peer Y."/>
            <person name="Miranda-Saavedra D."/>
            <person name="Barton G.J."/>
            <person name="Westrop G.D."/>
            <person name="Mueller S."/>
            <person name="Dessi D."/>
            <person name="Fiori P.L."/>
            <person name="Ren Q."/>
            <person name="Paulsen I."/>
            <person name="Zhang H."/>
            <person name="Bastida-Corcuera F.D."/>
            <person name="Simoes-Barbosa A."/>
            <person name="Brown M.T."/>
            <person name="Hayes R.D."/>
            <person name="Mukherjee M."/>
            <person name="Okumura C.Y."/>
            <person name="Schneider R."/>
            <person name="Smith A.J."/>
            <person name="Vanacova S."/>
            <person name="Villalvazo M."/>
            <person name="Haas B.J."/>
            <person name="Pertea M."/>
            <person name="Feldblyum T.V."/>
            <person name="Utterback T.R."/>
            <person name="Shu C.L."/>
            <person name="Osoegawa K."/>
            <person name="de Jong P.J."/>
            <person name="Hrdy I."/>
            <person name="Horvathova L."/>
            <person name="Zubacova Z."/>
            <person name="Dolezal P."/>
            <person name="Malik S.B."/>
            <person name="Logsdon J.M. Jr."/>
            <person name="Henze K."/>
            <person name="Gupta A."/>
            <person name="Wang C.C."/>
            <person name="Dunne R.L."/>
            <person name="Upcroft J.A."/>
            <person name="Upcroft P."/>
            <person name="White O."/>
            <person name="Salzberg S.L."/>
            <person name="Tang P."/>
            <person name="Chiu C.-H."/>
            <person name="Lee Y.-S."/>
            <person name="Embley T.M."/>
            <person name="Coombs G.H."/>
            <person name="Mottram J.C."/>
            <person name="Tachezy J."/>
            <person name="Fraser-Liggett C.M."/>
            <person name="Johnson P.J."/>
        </authorList>
    </citation>
    <scope>NUCLEOTIDE SEQUENCE [LARGE SCALE GENOMIC DNA]</scope>
    <source>
        <strain evidence="1">G3</strain>
    </source>
</reference>
<protein>
    <submittedName>
        <fullName evidence="1">Uncharacterized protein</fullName>
    </submittedName>
</protein>
<dbReference type="VEuPathDB" id="TrichDB:TVAGG3_0675730"/>
<dbReference type="EMBL" id="DS113382">
    <property type="protein sequence ID" value="EAY08238.1"/>
    <property type="molecule type" value="Genomic_DNA"/>
</dbReference>
<dbReference type="AlphaFoldDB" id="A2EGF5"/>
<reference evidence="1" key="1">
    <citation type="submission" date="2006-10" db="EMBL/GenBank/DDBJ databases">
        <authorList>
            <person name="Amadeo P."/>
            <person name="Zhao Q."/>
            <person name="Wortman J."/>
            <person name="Fraser-Liggett C."/>
            <person name="Carlton J."/>
        </authorList>
    </citation>
    <scope>NUCLEOTIDE SEQUENCE</scope>
    <source>
        <strain evidence="1">G3</strain>
    </source>
</reference>
<evidence type="ECO:0000313" key="1">
    <source>
        <dbReference type="EMBL" id="EAY08238.1"/>
    </source>
</evidence>
<gene>
    <name evidence="1" type="ORF">TVAG_404060</name>
</gene>